<sequence length="340" mass="38119">MEAVFFGAVFIGERLVSRRVLIIEDDAIYSSLLSNYLLDRGFDVFSAGTGKEAKEILAKVKPNVVLCDLELPDVSGLSILEDILKSPEAMPVIVISASDDLSDIRAAVRLGAVDYLVKPVQQLDVLEFAIENCLTRKDLEINYEQERWELEDHLDVLFHDQSMIARLAQDLTPHEFLQTGGVKVDYELGLNDGEKVWIDYYRLSDSQVVMLLARAQATSGQDVVALLVLKTLFNPILRSGLSGNLQLLSNPHLLLTRLNNELCHSRIRAAFDVVCASINTQTKEIRWSQAGDKIMLSHEGHPDLAMGIWAKATYRNHTTQLDRSSFYLACENTWLRASLT</sequence>
<feature type="domain" description="Response regulatory" evidence="7">
    <location>
        <begin position="19"/>
        <end position="133"/>
    </location>
</feature>
<dbReference type="InterPro" id="IPR039420">
    <property type="entry name" value="WalR-like"/>
</dbReference>
<proteinExistence type="predicted"/>
<dbReference type="Gene3D" id="3.40.50.2300">
    <property type="match status" value="1"/>
</dbReference>
<dbReference type="GO" id="GO:0005829">
    <property type="term" value="C:cytosol"/>
    <property type="evidence" value="ECO:0007669"/>
    <property type="project" value="TreeGrafter"/>
</dbReference>
<organism evidence="8 9">
    <name type="scientific">Aliidiomarina iranensis</name>
    <dbReference type="NCBI Taxonomy" id="1434071"/>
    <lineage>
        <taxon>Bacteria</taxon>
        <taxon>Pseudomonadati</taxon>
        <taxon>Pseudomonadota</taxon>
        <taxon>Gammaproteobacteria</taxon>
        <taxon>Alteromonadales</taxon>
        <taxon>Idiomarinaceae</taxon>
        <taxon>Aliidiomarina</taxon>
    </lineage>
</organism>
<evidence type="ECO:0000256" key="3">
    <source>
        <dbReference type="ARBA" id="ARBA00023015"/>
    </source>
</evidence>
<feature type="modified residue" description="4-aspartylphosphate" evidence="6">
    <location>
        <position position="68"/>
    </location>
</feature>
<dbReference type="Proteomes" id="UP000288395">
    <property type="component" value="Unassembled WGS sequence"/>
</dbReference>
<comment type="caution">
    <text evidence="8">The sequence shown here is derived from an EMBL/GenBank/DDBJ whole genome shotgun (WGS) entry which is preliminary data.</text>
</comment>
<evidence type="ECO:0000256" key="2">
    <source>
        <dbReference type="ARBA" id="ARBA00023012"/>
    </source>
</evidence>
<keyword evidence="5" id="KW-0804">Transcription</keyword>
<dbReference type="SMART" id="SM00448">
    <property type="entry name" value="REC"/>
    <property type="match status" value="1"/>
</dbReference>
<dbReference type="GO" id="GO:0006355">
    <property type="term" value="P:regulation of DNA-templated transcription"/>
    <property type="evidence" value="ECO:0007669"/>
    <property type="project" value="TreeGrafter"/>
</dbReference>
<dbReference type="EMBL" id="PIPJ01000013">
    <property type="protein sequence ID" value="RUO18319.1"/>
    <property type="molecule type" value="Genomic_DNA"/>
</dbReference>
<evidence type="ECO:0000256" key="4">
    <source>
        <dbReference type="ARBA" id="ARBA00023125"/>
    </source>
</evidence>
<keyword evidence="1 6" id="KW-0597">Phosphoprotein</keyword>
<dbReference type="SUPFAM" id="SSF52172">
    <property type="entry name" value="CheY-like"/>
    <property type="match status" value="1"/>
</dbReference>
<dbReference type="GO" id="GO:0000976">
    <property type="term" value="F:transcription cis-regulatory region binding"/>
    <property type="evidence" value="ECO:0007669"/>
    <property type="project" value="TreeGrafter"/>
</dbReference>
<evidence type="ECO:0000313" key="8">
    <source>
        <dbReference type="EMBL" id="RUO18319.1"/>
    </source>
</evidence>
<evidence type="ECO:0000256" key="6">
    <source>
        <dbReference type="PROSITE-ProRule" id="PRU00169"/>
    </source>
</evidence>
<evidence type="ECO:0000256" key="1">
    <source>
        <dbReference type="ARBA" id="ARBA00022553"/>
    </source>
</evidence>
<dbReference type="InterPro" id="IPR036457">
    <property type="entry name" value="PPM-type-like_dom_sf"/>
</dbReference>
<dbReference type="Gene3D" id="3.60.40.10">
    <property type="entry name" value="PPM-type phosphatase domain"/>
    <property type="match status" value="1"/>
</dbReference>
<evidence type="ECO:0000256" key="5">
    <source>
        <dbReference type="ARBA" id="ARBA00023163"/>
    </source>
</evidence>
<evidence type="ECO:0000259" key="7">
    <source>
        <dbReference type="PROSITE" id="PS50110"/>
    </source>
</evidence>
<reference evidence="9" key="1">
    <citation type="journal article" date="2018" name="Front. Microbiol.">
        <title>Genome-Based Analysis Reveals the Taxonomy and Diversity of the Family Idiomarinaceae.</title>
        <authorList>
            <person name="Liu Y."/>
            <person name="Lai Q."/>
            <person name="Shao Z."/>
        </authorList>
    </citation>
    <scope>NUCLEOTIDE SEQUENCE [LARGE SCALE GENOMIC DNA]</scope>
    <source>
        <strain evidence="9">GBPy7</strain>
    </source>
</reference>
<dbReference type="AlphaFoldDB" id="A0A432VQ48"/>
<dbReference type="GO" id="GO:0000156">
    <property type="term" value="F:phosphorelay response regulator activity"/>
    <property type="evidence" value="ECO:0007669"/>
    <property type="project" value="TreeGrafter"/>
</dbReference>
<dbReference type="PANTHER" id="PTHR48111">
    <property type="entry name" value="REGULATOR OF RPOS"/>
    <property type="match status" value="1"/>
</dbReference>
<dbReference type="GO" id="GO:0032993">
    <property type="term" value="C:protein-DNA complex"/>
    <property type="evidence" value="ECO:0007669"/>
    <property type="project" value="TreeGrafter"/>
</dbReference>
<accession>A0A432VQ48</accession>
<keyword evidence="3" id="KW-0805">Transcription regulation</keyword>
<dbReference type="PANTHER" id="PTHR48111:SF1">
    <property type="entry name" value="TWO-COMPONENT RESPONSE REGULATOR ORR33"/>
    <property type="match status" value="1"/>
</dbReference>
<dbReference type="InterPro" id="IPR011006">
    <property type="entry name" value="CheY-like_superfamily"/>
</dbReference>
<name>A0A432VQ48_9GAMM</name>
<keyword evidence="2" id="KW-0902">Two-component regulatory system</keyword>
<keyword evidence="9" id="KW-1185">Reference proteome</keyword>
<gene>
    <name evidence="8" type="ORF">CWE08_11745</name>
</gene>
<dbReference type="PROSITE" id="PS50110">
    <property type="entry name" value="RESPONSE_REGULATORY"/>
    <property type="match status" value="1"/>
</dbReference>
<protein>
    <submittedName>
        <fullName evidence="8">Response regulator</fullName>
    </submittedName>
</protein>
<dbReference type="InterPro" id="IPR001789">
    <property type="entry name" value="Sig_transdc_resp-reg_receiver"/>
</dbReference>
<keyword evidence="4" id="KW-0238">DNA-binding</keyword>
<evidence type="ECO:0000313" key="9">
    <source>
        <dbReference type="Proteomes" id="UP000288395"/>
    </source>
</evidence>
<dbReference type="Pfam" id="PF00072">
    <property type="entry name" value="Response_reg"/>
    <property type="match status" value="1"/>
</dbReference>